<evidence type="ECO:0000313" key="2">
    <source>
        <dbReference type="EMBL" id="CAH3114872.1"/>
    </source>
</evidence>
<name>A0ABN8NNK4_9CNID</name>
<reference evidence="2 3" key="1">
    <citation type="submission" date="2022-05" db="EMBL/GenBank/DDBJ databases">
        <authorList>
            <consortium name="Genoscope - CEA"/>
            <person name="William W."/>
        </authorList>
    </citation>
    <scope>NUCLEOTIDE SEQUENCE [LARGE SCALE GENOMIC DNA]</scope>
</reference>
<dbReference type="Proteomes" id="UP001159405">
    <property type="component" value="Unassembled WGS sequence"/>
</dbReference>
<comment type="caution">
    <text evidence="2">The sequence shown here is derived from an EMBL/GenBank/DDBJ whole genome shotgun (WGS) entry which is preliminary data.</text>
</comment>
<keyword evidence="1" id="KW-0812">Transmembrane</keyword>
<evidence type="ECO:0000256" key="1">
    <source>
        <dbReference type="SAM" id="Phobius"/>
    </source>
</evidence>
<keyword evidence="3" id="KW-1185">Reference proteome</keyword>
<feature type="transmembrane region" description="Helical" evidence="1">
    <location>
        <begin position="133"/>
        <end position="154"/>
    </location>
</feature>
<protein>
    <submittedName>
        <fullName evidence="2">Uncharacterized protein</fullName>
    </submittedName>
</protein>
<proteinExistence type="predicted"/>
<sequence>MISKMPFHDWEKTPNFDPAKISVNSPRWVNYKGSLLTEAQEMADNAHISQDFISVIAGEAFADASLLAFRDSSSFRAGELHRHMINGTSYFNRLITISLKYWTEFLTLSTLTSFLPIIKEAIRESIITAKDRLLAFLLIILLVRRLPSVFLILLSRD</sequence>
<accession>A0ABN8NNK4</accession>
<keyword evidence="1" id="KW-1133">Transmembrane helix</keyword>
<gene>
    <name evidence="2" type="ORF">PLOB_00022779</name>
</gene>
<organism evidence="2 3">
    <name type="scientific">Porites lobata</name>
    <dbReference type="NCBI Taxonomy" id="104759"/>
    <lineage>
        <taxon>Eukaryota</taxon>
        <taxon>Metazoa</taxon>
        <taxon>Cnidaria</taxon>
        <taxon>Anthozoa</taxon>
        <taxon>Hexacorallia</taxon>
        <taxon>Scleractinia</taxon>
        <taxon>Fungiina</taxon>
        <taxon>Poritidae</taxon>
        <taxon>Porites</taxon>
    </lineage>
</organism>
<evidence type="ECO:0000313" key="3">
    <source>
        <dbReference type="Proteomes" id="UP001159405"/>
    </source>
</evidence>
<keyword evidence="1" id="KW-0472">Membrane</keyword>
<dbReference type="EMBL" id="CALNXK010000027">
    <property type="protein sequence ID" value="CAH3114872.1"/>
    <property type="molecule type" value="Genomic_DNA"/>
</dbReference>